<evidence type="ECO:0000313" key="4">
    <source>
        <dbReference type="EMBL" id="AUG57045.1"/>
    </source>
</evidence>
<evidence type="ECO:0000313" key="5">
    <source>
        <dbReference type="Proteomes" id="UP000233534"/>
    </source>
</evidence>
<evidence type="ECO:0000256" key="1">
    <source>
        <dbReference type="SAM" id="MobiDB-lite"/>
    </source>
</evidence>
<proteinExistence type="predicted"/>
<dbReference type="InterPro" id="IPR012495">
    <property type="entry name" value="TadE-like_dom"/>
</dbReference>
<dbReference type="KEGG" id="hsc:HVS_05575"/>
<sequence length="431" mass="48213">MKKSRMLPAGLIKMFHIKCIKENRGALTVEAAISLPLFICVFLSIAFFMRVAYIHNNVQYAINGAANELSTYSYLYSVSGLQALNDEISGKAGEYGESASEHMTGILEAFDALGSNFQGKNRENMDIDNLKNLFEDGGRVVENVTSVFNEVKDNPQKEFVSIAALFAGAGYEKIKSELSAPMVRFFMRKYINENIFNSKGGPGVYIAVNEGESPYQAFKFNNRIFADGKTIDIVVSYRIKTALPINIIPEIHMKQRAIVRGWMSGDGEVTSVSEWSKEDEDDAEDGGGGEEEEDEEGEENEDDEEEEEEEGSIWDLGNFEYGSYISKKELEKYQSENPENAYKVRSINLYAKTYQDLRKAKSSIRGTINDFHLKTKDNGGINSRILIVVVPEGSLTEEAKKMFSELKEEAAKKEPPVTIIEKEGYGKPTGH</sequence>
<keyword evidence="2" id="KW-0472">Membrane</keyword>
<gene>
    <name evidence="4" type="ORF">HVS_05575</name>
</gene>
<dbReference type="AlphaFoldDB" id="A0A2K9ECV1"/>
<dbReference type="Proteomes" id="UP000233534">
    <property type="component" value="Chromosome"/>
</dbReference>
<evidence type="ECO:0000256" key="2">
    <source>
        <dbReference type="SAM" id="Phobius"/>
    </source>
</evidence>
<accession>A0A2K9ECV1</accession>
<keyword evidence="2" id="KW-1133">Transmembrane helix</keyword>
<feature type="compositionally biased region" description="Acidic residues" evidence="1">
    <location>
        <begin position="277"/>
        <end position="312"/>
    </location>
</feature>
<feature type="domain" description="TadE-like" evidence="3">
    <location>
        <begin position="25"/>
        <end position="66"/>
    </location>
</feature>
<keyword evidence="2" id="KW-0812">Transmembrane</keyword>
<dbReference type="Pfam" id="PF07811">
    <property type="entry name" value="TadE"/>
    <property type="match status" value="1"/>
</dbReference>
<evidence type="ECO:0000259" key="3">
    <source>
        <dbReference type="Pfam" id="PF07811"/>
    </source>
</evidence>
<keyword evidence="5" id="KW-1185">Reference proteome</keyword>
<feature type="region of interest" description="Disordered" evidence="1">
    <location>
        <begin position="269"/>
        <end position="313"/>
    </location>
</feature>
<feature type="transmembrane region" description="Helical" evidence="2">
    <location>
        <begin position="31"/>
        <end position="53"/>
    </location>
</feature>
<organism evidence="4 5">
    <name type="scientific">Acetivibrio saccincola</name>
    <dbReference type="NCBI Taxonomy" id="1677857"/>
    <lineage>
        <taxon>Bacteria</taxon>
        <taxon>Bacillati</taxon>
        <taxon>Bacillota</taxon>
        <taxon>Clostridia</taxon>
        <taxon>Eubacteriales</taxon>
        <taxon>Oscillospiraceae</taxon>
        <taxon>Acetivibrio</taxon>
    </lineage>
</organism>
<protein>
    <recommendedName>
        <fullName evidence="3">TadE-like domain-containing protein</fullName>
    </recommendedName>
</protein>
<dbReference type="EMBL" id="CP025197">
    <property type="protein sequence ID" value="AUG57045.1"/>
    <property type="molecule type" value="Genomic_DNA"/>
</dbReference>
<reference evidence="4 5" key="1">
    <citation type="submission" date="2017-12" db="EMBL/GenBank/DDBJ databases">
        <title>Complete genome sequence of Herbivorax saccincola GGR1, a novel Cellulosome-producing hydrolytic bacterium in a thermophilic biogas plant, established by Illumina and Nanopore MinION sequencing.</title>
        <authorList>
            <person name="Pechtl A."/>
            <person name="Ruckert C."/>
            <person name="Koeck D.E."/>
            <person name="Maus I."/>
            <person name="Winkler A."/>
            <person name="Kalinowski J."/>
            <person name="Puhler A."/>
            <person name="Schwarz W.W."/>
            <person name="Zverlov V.V."/>
            <person name="Schluter A."/>
            <person name="Liebl W."/>
        </authorList>
    </citation>
    <scope>NUCLEOTIDE SEQUENCE [LARGE SCALE GENOMIC DNA]</scope>
    <source>
        <strain evidence="5">SR1</strain>
    </source>
</reference>
<name>A0A2K9ECV1_9FIRM</name>